<protein>
    <recommendedName>
        <fullName evidence="7">Endolytic murein transglycosylase</fullName>
        <ecNumber evidence="7">4.2.2.29</ecNumber>
    </recommendedName>
    <alternativeName>
        <fullName evidence="7">Peptidoglycan lytic transglycosylase</fullName>
    </alternativeName>
    <alternativeName>
        <fullName evidence="7">Peptidoglycan polymerization terminase</fullName>
    </alternativeName>
</protein>
<evidence type="ECO:0000256" key="2">
    <source>
        <dbReference type="ARBA" id="ARBA00022692"/>
    </source>
</evidence>
<keyword evidence="2 7" id="KW-0812">Transmembrane</keyword>
<evidence type="ECO:0000256" key="6">
    <source>
        <dbReference type="ARBA" id="ARBA00023316"/>
    </source>
</evidence>
<dbReference type="RefSeq" id="WP_115029763.1">
    <property type="nucleotide sequence ID" value="NZ_UFYA01000001.1"/>
</dbReference>
<feature type="compositionally biased region" description="Basic and acidic residues" evidence="8">
    <location>
        <begin position="219"/>
        <end position="249"/>
    </location>
</feature>
<dbReference type="AlphaFoldDB" id="A0AA46BM56"/>
<feature type="compositionally biased region" description="Basic and acidic residues" evidence="8">
    <location>
        <begin position="322"/>
        <end position="337"/>
    </location>
</feature>
<feature type="compositionally biased region" description="Basic and acidic residues" evidence="8">
    <location>
        <begin position="41"/>
        <end position="65"/>
    </location>
</feature>
<proteinExistence type="inferred from homology"/>
<keyword evidence="6 7" id="KW-0961">Cell wall biogenesis/degradation</keyword>
<feature type="region of interest" description="Disordered" evidence="8">
    <location>
        <begin position="1"/>
        <end position="414"/>
    </location>
</feature>
<name>A0AA46BM56_9MICO</name>
<evidence type="ECO:0000256" key="3">
    <source>
        <dbReference type="ARBA" id="ARBA00022989"/>
    </source>
</evidence>
<dbReference type="GO" id="GO:0009252">
    <property type="term" value="P:peptidoglycan biosynthetic process"/>
    <property type="evidence" value="ECO:0007669"/>
    <property type="project" value="UniProtKB-UniRule"/>
</dbReference>
<feature type="compositionally biased region" description="Basic residues" evidence="8">
    <location>
        <begin position="28"/>
        <end position="40"/>
    </location>
</feature>
<sequence length="756" mass="86833">MNSQYPEDPYNPRPAEEFVTRASLRASRNQRNKRPKRATRRSYDEEPRRDTYYDEPPRRSRRSEPEPTEPIRFVQRSSRTQRHEEEKPWTSAHYTDDSTQELDPLEELLRRTRQYENPDRRKRGIDTGELIRSTEELTRSRRRPETDNEPSRRSRRGYEAPDPGMRAGFDDEEPMRPRRGFDPETPRSSREQEQPSRRSRRGYEAPDPGMRAGFDDEEPMRPRRGFDPETPRSSREQEQPSRRSRRGYEAPDPGMRAGFDDEEPMRPRRGFDPETPRSSREQEQPSRRSRRGYDAPEPSDRRGFDDEESPASRGFSRRERKRQREREDVEPEAEPRTPSRRRGFDDEESPASRGFSRRERKRQREREDVEPEAEPRTPSRRIEQGMRGEQGRRVQQNLRPDQGRRIRRNDKPPQRRGKRLLTIVAVLLLVATVTLGTTVYRAFSTPDYDGEGTGSVNIVVAPGQSGSQIGNTLEKEGVVKSARAFIKALENNPGKEIQPGTYALAKEMSADSALEKMRSTGRAVHRVTIREGLWKAQVFEELAKVTNHKPADYAAVEKQNESDPSILKLPASAKGNVEGYLFPATYEFDPGTTPAQQLRQMVNHTLEQLKNLGVQEADAERMITLASIVEAEARLNEDRPKVARVILNRLAKPMRLQLDSTVSYGVQNRSITTTDAERANKNPYNTYVNDGLPAGPIGNPGAQSIKAAIQPAEGPWLYFVAIDPVKGTTVFSNTKAEHDNAVRQFQQWCQQHPGTC</sequence>
<dbReference type="HAMAP" id="MF_02065">
    <property type="entry name" value="MltG"/>
    <property type="match status" value="1"/>
</dbReference>
<evidence type="ECO:0000256" key="1">
    <source>
        <dbReference type="ARBA" id="ARBA00022475"/>
    </source>
</evidence>
<keyword evidence="4 7" id="KW-0472">Membrane</keyword>
<comment type="function">
    <text evidence="7">Functions as a peptidoglycan terminase that cleaves nascent peptidoglycan strands endolytically to terminate their elongation.</text>
</comment>
<dbReference type="Proteomes" id="UP000254118">
    <property type="component" value="Unassembled WGS sequence"/>
</dbReference>
<dbReference type="Gene3D" id="3.30.1490.480">
    <property type="entry name" value="Endolytic murein transglycosylase"/>
    <property type="match status" value="1"/>
</dbReference>
<evidence type="ECO:0000256" key="5">
    <source>
        <dbReference type="ARBA" id="ARBA00023239"/>
    </source>
</evidence>
<dbReference type="GO" id="GO:0005886">
    <property type="term" value="C:plasma membrane"/>
    <property type="evidence" value="ECO:0007669"/>
    <property type="project" value="UniProtKB-UniRule"/>
</dbReference>
<keyword evidence="5 7" id="KW-0456">Lyase</keyword>
<feature type="compositionally biased region" description="Basic and acidic residues" evidence="8">
    <location>
        <begin position="401"/>
        <end position="413"/>
    </location>
</feature>
<dbReference type="CDD" id="cd08010">
    <property type="entry name" value="MltG_like"/>
    <property type="match status" value="1"/>
</dbReference>
<comment type="catalytic activity">
    <reaction evidence="7">
        <text>a peptidoglycan chain = a peptidoglycan chain with N-acetyl-1,6-anhydromuramyl-[peptide] at the reducing end + a peptidoglycan chain with N-acetylglucosamine at the non-reducing end.</text>
        <dbReference type="EC" id="4.2.2.29"/>
    </reaction>
</comment>
<comment type="caution">
    <text evidence="9">The sequence shown here is derived from an EMBL/GenBank/DDBJ whole genome shotgun (WGS) entry which is preliminary data.</text>
</comment>
<dbReference type="Gene3D" id="3.30.160.60">
    <property type="entry name" value="Classic Zinc Finger"/>
    <property type="match status" value="1"/>
</dbReference>
<feature type="site" description="Important for catalytic activity" evidence="7">
    <location>
        <position position="632"/>
    </location>
</feature>
<keyword evidence="1 7" id="KW-1003">Cell membrane</keyword>
<evidence type="ECO:0000313" key="9">
    <source>
        <dbReference type="EMBL" id="STD06437.1"/>
    </source>
</evidence>
<feature type="compositionally biased region" description="Basic and acidic residues" evidence="8">
    <location>
        <begin position="264"/>
        <end position="304"/>
    </location>
</feature>
<evidence type="ECO:0000256" key="4">
    <source>
        <dbReference type="ARBA" id="ARBA00023136"/>
    </source>
</evidence>
<feature type="compositionally biased region" description="Basic and acidic residues" evidence="8">
    <location>
        <begin position="132"/>
        <end position="159"/>
    </location>
</feature>
<dbReference type="Pfam" id="PF02618">
    <property type="entry name" value="YceG"/>
    <property type="match status" value="1"/>
</dbReference>
<evidence type="ECO:0000256" key="7">
    <source>
        <dbReference type="HAMAP-Rule" id="MF_02065"/>
    </source>
</evidence>
<evidence type="ECO:0000313" key="10">
    <source>
        <dbReference type="Proteomes" id="UP000254118"/>
    </source>
</evidence>
<feature type="compositionally biased region" description="Basic and acidic residues" evidence="8">
    <location>
        <begin position="362"/>
        <end position="392"/>
    </location>
</feature>
<dbReference type="PANTHER" id="PTHR30518:SF2">
    <property type="entry name" value="ENDOLYTIC MUREIN TRANSGLYCOSYLASE"/>
    <property type="match status" value="1"/>
</dbReference>
<dbReference type="GO" id="GO:0008932">
    <property type="term" value="F:lytic endotransglycosylase activity"/>
    <property type="evidence" value="ECO:0007669"/>
    <property type="project" value="UniProtKB-UniRule"/>
</dbReference>
<dbReference type="InterPro" id="IPR003770">
    <property type="entry name" value="MLTG-like"/>
</dbReference>
<evidence type="ECO:0000256" key="8">
    <source>
        <dbReference type="SAM" id="MobiDB-lite"/>
    </source>
</evidence>
<gene>
    <name evidence="9" type="primary">yceG</name>
    <name evidence="7" type="synonym">mltG</name>
    <name evidence="9" type="ORF">NCTC7915_00621</name>
</gene>
<dbReference type="GO" id="GO:0071555">
    <property type="term" value="P:cell wall organization"/>
    <property type="evidence" value="ECO:0007669"/>
    <property type="project" value="UniProtKB-KW"/>
</dbReference>
<dbReference type="PANTHER" id="PTHR30518">
    <property type="entry name" value="ENDOLYTIC MUREIN TRANSGLYCOSYLASE"/>
    <property type="match status" value="1"/>
</dbReference>
<organism evidence="9 10">
    <name type="scientific">Dermatophilus congolensis</name>
    <dbReference type="NCBI Taxonomy" id="1863"/>
    <lineage>
        <taxon>Bacteria</taxon>
        <taxon>Bacillati</taxon>
        <taxon>Actinomycetota</taxon>
        <taxon>Actinomycetes</taxon>
        <taxon>Micrococcales</taxon>
        <taxon>Dermatophilaceae</taxon>
        <taxon>Dermatophilus</taxon>
    </lineage>
</organism>
<feature type="compositionally biased region" description="Basic and acidic residues" evidence="8">
    <location>
        <begin position="174"/>
        <end position="204"/>
    </location>
</feature>
<dbReference type="NCBIfam" id="TIGR00247">
    <property type="entry name" value="endolytic transglycosylase MltG"/>
    <property type="match status" value="1"/>
</dbReference>
<keyword evidence="3 7" id="KW-1133">Transmembrane helix</keyword>
<accession>A0AA46BM56</accession>
<comment type="similarity">
    <text evidence="7">Belongs to the transglycosylase MltG family.</text>
</comment>
<dbReference type="EC" id="4.2.2.29" evidence="7"/>
<dbReference type="EMBL" id="UFYA01000001">
    <property type="protein sequence ID" value="STD06437.1"/>
    <property type="molecule type" value="Genomic_DNA"/>
</dbReference>
<reference evidence="9 10" key="1">
    <citation type="submission" date="2018-06" db="EMBL/GenBank/DDBJ databases">
        <authorList>
            <consortium name="Pathogen Informatics"/>
            <person name="Doyle S."/>
        </authorList>
    </citation>
    <scope>NUCLEOTIDE SEQUENCE [LARGE SCALE GENOMIC DNA]</scope>
    <source>
        <strain evidence="9 10">NCTC7915</strain>
    </source>
</reference>
<feature type="compositionally biased region" description="Basic and acidic residues" evidence="8">
    <location>
        <begin position="107"/>
        <end position="119"/>
    </location>
</feature>